<evidence type="ECO:0000256" key="1">
    <source>
        <dbReference type="ARBA" id="ARBA00005655"/>
    </source>
</evidence>
<gene>
    <name evidence="3" type="ORF">CVIRNUC_004087</name>
</gene>
<evidence type="ECO:0000256" key="2">
    <source>
        <dbReference type="SAM" id="MobiDB-lite"/>
    </source>
</evidence>
<dbReference type="PANTHER" id="PTHR12375">
    <property type="entry name" value="RNA-BINDING PROTEIN LUC7-RELATED"/>
    <property type="match status" value="1"/>
</dbReference>
<sequence>MDETRRLLDELMGAGRNGEPLPEKRRFEDKDVCHYYLAGMCPYEEFERTKHDVGPCPLVHDDELKADFAALSPREKDRLGFERELLKYIDKLMLELKTKVRRNEERLTKENVPVTSIEDQKVLDQMGHEIQEMVQRSEVLGEQGDVDGAQAAATQAEAIKARRATFEEEALETAKANVNRYGEQEVCRYSGVIVNKEESRMRDHVSGRNYRAWLKTHEIYDKLKAELQTRDAGGSHRSGSRDQPPDHRSSKEKDRSMERERNRDRTRDRDRSHNESRDRSHNESRDRRKRERDVIFDDRSSSRRHHDGRSHSSHRRENGR</sequence>
<organism evidence="3 4">
    <name type="scientific">Coccomyxa viridis</name>
    <dbReference type="NCBI Taxonomy" id="1274662"/>
    <lineage>
        <taxon>Eukaryota</taxon>
        <taxon>Viridiplantae</taxon>
        <taxon>Chlorophyta</taxon>
        <taxon>core chlorophytes</taxon>
        <taxon>Trebouxiophyceae</taxon>
        <taxon>Trebouxiophyceae incertae sedis</taxon>
        <taxon>Coccomyxaceae</taxon>
        <taxon>Coccomyxa</taxon>
    </lineage>
</organism>
<keyword evidence="4" id="KW-1185">Reference proteome</keyword>
<dbReference type="InterPro" id="IPR004882">
    <property type="entry name" value="Luc7-rel"/>
</dbReference>
<dbReference type="AlphaFoldDB" id="A0AAV1I3Q5"/>
<evidence type="ECO:0000313" key="4">
    <source>
        <dbReference type="Proteomes" id="UP001314263"/>
    </source>
</evidence>
<accession>A0AAV1I3Q5</accession>
<proteinExistence type="inferred from homology"/>
<dbReference type="GO" id="GO:0006376">
    <property type="term" value="P:mRNA splice site recognition"/>
    <property type="evidence" value="ECO:0007669"/>
    <property type="project" value="InterPro"/>
</dbReference>
<feature type="compositionally biased region" description="Basic residues" evidence="2">
    <location>
        <begin position="302"/>
        <end position="314"/>
    </location>
</feature>
<feature type="region of interest" description="Disordered" evidence="2">
    <location>
        <begin position="229"/>
        <end position="320"/>
    </location>
</feature>
<protein>
    <submittedName>
        <fullName evidence="3">Uncharacterized protein</fullName>
    </submittedName>
</protein>
<name>A0AAV1I3Q5_9CHLO</name>
<dbReference type="EMBL" id="CAUYUE010000005">
    <property type="protein sequence ID" value="CAK0773646.1"/>
    <property type="molecule type" value="Genomic_DNA"/>
</dbReference>
<feature type="region of interest" description="Disordered" evidence="2">
    <location>
        <begin position="1"/>
        <end position="23"/>
    </location>
</feature>
<evidence type="ECO:0000313" key="3">
    <source>
        <dbReference type="EMBL" id="CAK0773646.1"/>
    </source>
</evidence>
<comment type="similarity">
    <text evidence="1">Belongs to the Luc7 family.</text>
</comment>
<dbReference type="GO" id="GO:0005685">
    <property type="term" value="C:U1 snRNP"/>
    <property type="evidence" value="ECO:0007669"/>
    <property type="project" value="InterPro"/>
</dbReference>
<dbReference type="GO" id="GO:0003729">
    <property type="term" value="F:mRNA binding"/>
    <property type="evidence" value="ECO:0007669"/>
    <property type="project" value="InterPro"/>
</dbReference>
<comment type="caution">
    <text evidence="3">The sequence shown here is derived from an EMBL/GenBank/DDBJ whole genome shotgun (WGS) entry which is preliminary data.</text>
</comment>
<dbReference type="Proteomes" id="UP001314263">
    <property type="component" value="Unassembled WGS sequence"/>
</dbReference>
<reference evidence="3 4" key="1">
    <citation type="submission" date="2023-10" db="EMBL/GenBank/DDBJ databases">
        <authorList>
            <person name="Maclean D."/>
            <person name="Macfadyen A."/>
        </authorList>
    </citation>
    <scope>NUCLEOTIDE SEQUENCE [LARGE SCALE GENOMIC DNA]</scope>
</reference>
<dbReference type="Pfam" id="PF03194">
    <property type="entry name" value="LUC7"/>
    <property type="match status" value="1"/>
</dbReference>
<feature type="compositionally biased region" description="Basic and acidic residues" evidence="2">
    <location>
        <begin position="239"/>
        <end position="301"/>
    </location>
</feature>